<dbReference type="EMBL" id="DAASCL010000013">
    <property type="protein sequence ID" value="HAE4977393.1"/>
    <property type="molecule type" value="Genomic_DNA"/>
</dbReference>
<protein>
    <submittedName>
        <fullName evidence="2">DUF1471 domain-containing protein</fullName>
    </submittedName>
</protein>
<feature type="signal peptide" evidence="1">
    <location>
        <begin position="1"/>
        <end position="23"/>
    </location>
</feature>
<accession>A0A732CU22</accession>
<dbReference type="Gene3D" id="3.30.1660.10">
    <property type="entry name" value="Flavin-binding protein dodecin"/>
    <property type="match status" value="1"/>
</dbReference>
<keyword evidence="1" id="KW-0732">Signal</keyword>
<feature type="chain" id="PRO_5028458354" evidence="1">
    <location>
        <begin position="24"/>
        <end position="98"/>
    </location>
</feature>
<comment type="caution">
    <text evidence="2">The sequence shown here is derived from an EMBL/GenBank/DDBJ whole genome shotgun (WGS) entry which is preliminary data.</text>
</comment>
<evidence type="ECO:0000256" key="1">
    <source>
        <dbReference type="SAM" id="SignalP"/>
    </source>
</evidence>
<proteinExistence type="predicted"/>
<organism evidence="2">
    <name type="scientific">Salmonella dublin</name>
    <dbReference type="NCBI Taxonomy" id="98360"/>
    <lineage>
        <taxon>Bacteria</taxon>
        <taxon>Pseudomonadati</taxon>
        <taxon>Pseudomonadota</taxon>
        <taxon>Gammaproteobacteria</taxon>
        <taxon>Enterobacterales</taxon>
        <taxon>Enterobacteriaceae</taxon>
        <taxon>Salmonella</taxon>
    </lineage>
</organism>
<dbReference type="AlphaFoldDB" id="A0A732CU22"/>
<name>A0A732CU22_SALDU</name>
<dbReference type="SUPFAM" id="SSF159871">
    <property type="entry name" value="YdgH-like"/>
    <property type="match status" value="1"/>
</dbReference>
<dbReference type="InterPro" id="IPR036275">
    <property type="entry name" value="YdgH-like_sf"/>
</dbReference>
<sequence length="98" mass="10626">MKRTTLMAVTALLMATATGSVYASVTNSVMSPIHPQELTRSRAAGLDKIGNIAVTQDGFTMDNQDLKDAVAKHGGKYYVIIGEQGHQDHKTIEADMYK</sequence>
<evidence type="ECO:0000313" key="2">
    <source>
        <dbReference type="EMBL" id="HAE4977393.1"/>
    </source>
</evidence>
<gene>
    <name evidence="2" type="ORF">G4G51_001936</name>
</gene>
<dbReference type="InterPro" id="IPR025543">
    <property type="entry name" value="Dodecin-like"/>
</dbReference>
<reference evidence="2" key="1">
    <citation type="journal article" date="2018" name="Genome Biol.">
        <title>SKESA: strategic k-mer extension for scrupulous assemblies.</title>
        <authorList>
            <person name="Souvorov A."/>
            <person name="Agarwala R."/>
            <person name="Lipman D.J."/>
        </authorList>
    </citation>
    <scope>NUCLEOTIDE SEQUENCE</scope>
    <source>
        <strain evidence="2">10-1049</strain>
    </source>
</reference>
<reference evidence="2" key="2">
    <citation type="submission" date="2018-07" db="EMBL/GenBank/DDBJ databases">
        <authorList>
            <consortium name="NCBI Pathogen Detection Project"/>
        </authorList>
    </citation>
    <scope>NUCLEOTIDE SEQUENCE</scope>
    <source>
        <strain evidence="2">10-1049</strain>
    </source>
</reference>